<keyword evidence="1" id="KW-0812">Transmembrane</keyword>
<feature type="transmembrane region" description="Helical" evidence="1">
    <location>
        <begin position="12"/>
        <end position="32"/>
    </location>
</feature>
<keyword evidence="3" id="KW-1185">Reference proteome</keyword>
<name>A0A8J7YDV7_9EURY</name>
<organism evidence="2 3">
    <name type="scientific">Haloarcula salinisoli</name>
    <dbReference type="NCBI Taxonomy" id="2487746"/>
    <lineage>
        <taxon>Archaea</taxon>
        <taxon>Methanobacteriati</taxon>
        <taxon>Methanobacteriota</taxon>
        <taxon>Stenosarchaea group</taxon>
        <taxon>Halobacteria</taxon>
        <taxon>Halobacteriales</taxon>
        <taxon>Haloarculaceae</taxon>
        <taxon>Haloarcula</taxon>
    </lineage>
</organism>
<evidence type="ECO:0000256" key="1">
    <source>
        <dbReference type="SAM" id="Phobius"/>
    </source>
</evidence>
<protein>
    <submittedName>
        <fullName evidence="2">Uncharacterized protein</fullName>
    </submittedName>
</protein>
<sequence>MTAAPLDLHKRVRLPLFVLLGFATTGAAYYTGTTGESLPLLVAASGLGTLLVLTTDYEQLEE</sequence>
<dbReference type="AlphaFoldDB" id="A0A8J7YDV7"/>
<accession>A0A8J7YDV7</accession>
<dbReference type="Proteomes" id="UP000783863">
    <property type="component" value="Unassembled WGS sequence"/>
</dbReference>
<gene>
    <name evidence="2" type="ORF">EGD98_08400</name>
</gene>
<evidence type="ECO:0000313" key="3">
    <source>
        <dbReference type="Proteomes" id="UP000783863"/>
    </source>
</evidence>
<dbReference type="EMBL" id="RKLQ01000001">
    <property type="protein sequence ID" value="MBX0303692.1"/>
    <property type="molecule type" value="Genomic_DNA"/>
</dbReference>
<evidence type="ECO:0000313" key="2">
    <source>
        <dbReference type="EMBL" id="MBX0303692.1"/>
    </source>
</evidence>
<proteinExistence type="predicted"/>
<dbReference type="RefSeq" id="WP_220587887.1">
    <property type="nucleotide sequence ID" value="NZ_RKLQ01000001.1"/>
</dbReference>
<reference evidence="2" key="1">
    <citation type="submission" date="2021-06" db="EMBL/GenBank/DDBJ databases">
        <title>Halomicroarcula sp. F24A a new haloarchaeum isolated from saline soil.</title>
        <authorList>
            <person name="Duran-Viseras A."/>
            <person name="Sanchez-Porro C."/>
            <person name="Ventosa A."/>
        </authorList>
    </citation>
    <scope>NUCLEOTIDE SEQUENCE</scope>
    <source>
        <strain evidence="2">F24A</strain>
    </source>
</reference>
<keyword evidence="1" id="KW-0472">Membrane</keyword>
<comment type="caution">
    <text evidence="2">The sequence shown here is derived from an EMBL/GenBank/DDBJ whole genome shotgun (WGS) entry which is preliminary data.</text>
</comment>
<keyword evidence="1" id="KW-1133">Transmembrane helix</keyword>